<dbReference type="InterPro" id="IPR001647">
    <property type="entry name" value="HTH_TetR"/>
</dbReference>
<dbReference type="GO" id="GO:0003700">
    <property type="term" value="F:DNA-binding transcription factor activity"/>
    <property type="evidence" value="ECO:0007669"/>
    <property type="project" value="TreeGrafter"/>
</dbReference>
<name>A0A853HX96_9GAMM</name>
<feature type="domain" description="HTH tetR-type" evidence="4">
    <location>
        <begin position="12"/>
        <end position="72"/>
    </location>
</feature>
<dbReference type="GO" id="GO:0000976">
    <property type="term" value="F:transcription cis-regulatory region binding"/>
    <property type="evidence" value="ECO:0007669"/>
    <property type="project" value="TreeGrafter"/>
</dbReference>
<dbReference type="InterPro" id="IPR009057">
    <property type="entry name" value="Homeodomain-like_sf"/>
</dbReference>
<dbReference type="Proteomes" id="UP000569732">
    <property type="component" value="Unassembled WGS sequence"/>
</dbReference>
<gene>
    <name evidence="5" type="ORF">H0A36_07535</name>
</gene>
<evidence type="ECO:0000313" key="6">
    <source>
        <dbReference type="Proteomes" id="UP000569732"/>
    </source>
</evidence>
<protein>
    <submittedName>
        <fullName evidence="5">TetR/AcrR family transcriptional regulator</fullName>
    </submittedName>
</protein>
<dbReference type="RefSeq" id="WP_180567890.1">
    <property type="nucleotide sequence ID" value="NZ_JACCKB010000008.1"/>
</dbReference>
<dbReference type="PANTHER" id="PTHR30055:SF187">
    <property type="entry name" value="TRANSCRIPTIONAL REGULATORY PROTEIN"/>
    <property type="match status" value="1"/>
</dbReference>
<organism evidence="5 6">
    <name type="scientific">Spartinivicinus marinus</name>
    <dbReference type="NCBI Taxonomy" id="2994442"/>
    <lineage>
        <taxon>Bacteria</taxon>
        <taxon>Pseudomonadati</taxon>
        <taxon>Pseudomonadota</taxon>
        <taxon>Gammaproteobacteria</taxon>
        <taxon>Oceanospirillales</taxon>
        <taxon>Zooshikellaceae</taxon>
        <taxon>Spartinivicinus</taxon>
    </lineage>
</organism>
<sequence length="246" mass="28597">MADITRKQREFKRRENEILETALALFLEKGEDNVTVEMIAETVGIGKGTVYSHFRSKAEIFLRLMLIYEEELASLIQSDEVSSDRGALPRAYFEYRMKHPEKYYLFDRLEQKLTRRNPHPELFRELHRIRASNIARLTELIKARIDDNLLENVPPYFHYCAAWALVHGAVAVYHSAFWQDVIEDKDGFFQFMMDIGMRMGKRGHSKNSRPEESPQSYATREEEQASTASDNNELEVTEADEVLVAG</sequence>
<accession>A0A853HX96</accession>
<dbReference type="AlphaFoldDB" id="A0A853HX96"/>
<feature type="region of interest" description="Disordered" evidence="3">
    <location>
        <begin position="200"/>
        <end position="246"/>
    </location>
</feature>
<evidence type="ECO:0000313" key="5">
    <source>
        <dbReference type="EMBL" id="NYZ65863.1"/>
    </source>
</evidence>
<proteinExistence type="predicted"/>
<dbReference type="EMBL" id="JACCKB010000008">
    <property type="protein sequence ID" value="NYZ65863.1"/>
    <property type="molecule type" value="Genomic_DNA"/>
</dbReference>
<feature type="DNA-binding region" description="H-T-H motif" evidence="2">
    <location>
        <begin position="35"/>
        <end position="54"/>
    </location>
</feature>
<reference evidence="5 6" key="1">
    <citation type="submission" date="2020-07" db="EMBL/GenBank/DDBJ databases">
        <title>Endozoicomonas sp. nov., isolated from sediment.</title>
        <authorList>
            <person name="Gu T."/>
        </authorList>
    </citation>
    <scope>NUCLEOTIDE SEQUENCE [LARGE SCALE GENOMIC DNA]</scope>
    <source>
        <strain evidence="5 6">SM1973</strain>
    </source>
</reference>
<evidence type="ECO:0000256" key="2">
    <source>
        <dbReference type="PROSITE-ProRule" id="PRU00335"/>
    </source>
</evidence>
<keyword evidence="1 2" id="KW-0238">DNA-binding</keyword>
<dbReference type="Gene3D" id="1.10.357.10">
    <property type="entry name" value="Tetracycline Repressor, domain 2"/>
    <property type="match status" value="1"/>
</dbReference>
<evidence type="ECO:0000256" key="3">
    <source>
        <dbReference type="SAM" id="MobiDB-lite"/>
    </source>
</evidence>
<dbReference type="SUPFAM" id="SSF48498">
    <property type="entry name" value="Tetracyclin repressor-like, C-terminal domain"/>
    <property type="match status" value="1"/>
</dbReference>
<feature type="compositionally biased region" description="Acidic residues" evidence="3">
    <location>
        <begin position="232"/>
        <end position="246"/>
    </location>
</feature>
<evidence type="ECO:0000256" key="1">
    <source>
        <dbReference type="ARBA" id="ARBA00023125"/>
    </source>
</evidence>
<dbReference type="PRINTS" id="PR00455">
    <property type="entry name" value="HTHTETR"/>
</dbReference>
<keyword evidence="6" id="KW-1185">Reference proteome</keyword>
<dbReference type="Pfam" id="PF00440">
    <property type="entry name" value="TetR_N"/>
    <property type="match status" value="1"/>
</dbReference>
<comment type="caution">
    <text evidence="5">The sequence shown here is derived from an EMBL/GenBank/DDBJ whole genome shotgun (WGS) entry which is preliminary data.</text>
</comment>
<dbReference type="InterPro" id="IPR036271">
    <property type="entry name" value="Tet_transcr_reg_TetR-rel_C_sf"/>
</dbReference>
<dbReference type="PANTHER" id="PTHR30055">
    <property type="entry name" value="HTH-TYPE TRANSCRIPTIONAL REGULATOR RUTR"/>
    <property type="match status" value="1"/>
</dbReference>
<dbReference type="InterPro" id="IPR050109">
    <property type="entry name" value="HTH-type_TetR-like_transc_reg"/>
</dbReference>
<dbReference type="SUPFAM" id="SSF46689">
    <property type="entry name" value="Homeodomain-like"/>
    <property type="match status" value="1"/>
</dbReference>
<dbReference type="PROSITE" id="PS50977">
    <property type="entry name" value="HTH_TETR_2"/>
    <property type="match status" value="1"/>
</dbReference>
<evidence type="ECO:0000259" key="4">
    <source>
        <dbReference type="PROSITE" id="PS50977"/>
    </source>
</evidence>